<accession>A0A7I8KER3</accession>
<evidence type="ECO:0000313" key="3">
    <source>
        <dbReference type="Proteomes" id="UP000663760"/>
    </source>
</evidence>
<proteinExistence type="predicted"/>
<keyword evidence="3" id="KW-1185">Reference proteome</keyword>
<name>A0A7I8KER3_SPIIN</name>
<evidence type="ECO:0000313" key="2">
    <source>
        <dbReference type="EMBL" id="CAA7395465.1"/>
    </source>
</evidence>
<feature type="region of interest" description="Disordered" evidence="1">
    <location>
        <begin position="92"/>
        <end position="112"/>
    </location>
</feature>
<protein>
    <submittedName>
        <fullName evidence="2">Uncharacterized protein</fullName>
    </submittedName>
</protein>
<dbReference type="OrthoDB" id="1733086at2759"/>
<gene>
    <name evidence="2" type="ORF">SI8410_04006126</name>
</gene>
<feature type="compositionally biased region" description="Acidic residues" evidence="1">
    <location>
        <begin position="256"/>
        <end position="272"/>
    </location>
</feature>
<feature type="region of interest" description="Disordered" evidence="1">
    <location>
        <begin position="254"/>
        <end position="284"/>
    </location>
</feature>
<sequence>MSSFSTSSSRYRFQNQCWRQTRSAISSMGTFLVSGRKKRTKVDMTTTQPEKNTKMPNLKWHSMERKACAMTKVKSRFTQTVTLCPADRVSSGKVSLGMSHPSGPQDQAKDDTKVQTITTTNLQECGDDERWPVAAAQQVPERVLHLLGGATGLKDLLEFGFHIRDAANTAEHCFPFLQPAPLDETVGGLRDEQRAHREEQRRHPRKAQRQPPTPPAADPALSPIFLHHHLKPEMSKQSSELRFVDLLGGAIVDKAGEEDADGDVELEQDVEPSTDPSGRDLRQK</sequence>
<dbReference type="EMBL" id="LR746267">
    <property type="protein sequence ID" value="CAA7395465.1"/>
    <property type="molecule type" value="Genomic_DNA"/>
</dbReference>
<evidence type="ECO:0000256" key="1">
    <source>
        <dbReference type="SAM" id="MobiDB-lite"/>
    </source>
</evidence>
<feature type="region of interest" description="Disordered" evidence="1">
    <location>
        <begin position="190"/>
        <end position="221"/>
    </location>
</feature>
<organism evidence="2 3">
    <name type="scientific">Spirodela intermedia</name>
    <name type="common">Intermediate duckweed</name>
    <dbReference type="NCBI Taxonomy" id="51605"/>
    <lineage>
        <taxon>Eukaryota</taxon>
        <taxon>Viridiplantae</taxon>
        <taxon>Streptophyta</taxon>
        <taxon>Embryophyta</taxon>
        <taxon>Tracheophyta</taxon>
        <taxon>Spermatophyta</taxon>
        <taxon>Magnoliopsida</taxon>
        <taxon>Liliopsida</taxon>
        <taxon>Araceae</taxon>
        <taxon>Lemnoideae</taxon>
        <taxon>Spirodela</taxon>
    </lineage>
</organism>
<dbReference type="Proteomes" id="UP000663760">
    <property type="component" value="Chromosome 4"/>
</dbReference>
<feature type="compositionally biased region" description="Basic and acidic residues" evidence="1">
    <location>
        <begin position="190"/>
        <end position="201"/>
    </location>
</feature>
<dbReference type="AlphaFoldDB" id="A0A7I8KER3"/>
<reference evidence="2" key="1">
    <citation type="submission" date="2020-02" db="EMBL/GenBank/DDBJ databases">
        <authorList>
            <person name="Scholz U."/>
            <person name="Mascher M."/>
            <person name="Fiebig A."/>
        </authorList>
    </citation>
    <scope>NUCLEOTIDE SEQUENCE</scope>
</reference>